<gene>
    <name evidence="2" type="ORF">CAUJ_LOCUS4202</name>
</gene>
<protein>
    <recommendedName>
        <fullName evidence="4">NADAR domain-containing protein</fullName>
    </recommendedName>
</protein>
<evidence type="ECO:0000256" key="1">
    <source>
        <dbReference type="SAM" id="MobiDB-lite"/>
    </source>
</evidence>
<accession>A0A8S1GZ86</accession>
<dbReference type="InterPro" id="IPR012816">
    <property type="entry name" value="NADAR"/>
</dbReference>
<feature type="compositionally biased region" description="Basic and acidic residues" evidence="1">
    <location>
        <begin position="617"/>
        <end position="632"/>
    </location>
</feature>
<dbReference type="AlphaFoldDB" id="A0A8S1GZ86"/>
<dbReference type="Proteomes" id="UP000835052">
    <property type="component" value="Unassembled WGS sequence"/>
</dbReference>
<feature type="compositionally biased region" description="Polar residues" evidence="1">
    <location>
        <begin position="535"/>
        <end position="546"/>
    </location>
</feature>
<feature type="region of interest" description="Disordered" evidence="1">
    <location>
        <begin position="526"/>
        <end position="657"/>
    </location>
</feature>
<proteinExistence type="predicted"/>
<evidence type="ECO:0008006" key="4">
    <source>
        <dbReference type="Google" id="ProtNLM"/>
    </source>
</evidence>
<feature type="compositionally biased region" description="Basic and acidic residues" evidence="1">
    <location>
        <begin position="549"/>
        <end position="558"/>
    </location>
</feature>
<feature type="compositionally biased region" description="Basic and acidic residues" evidence="1">
    <location>
        <begin position="573"/>
        <end position="582"/>
    </location>
</feature>
<dbReference type="EMBL" id="CAJGYM010000008">
    <property type="protein sequence ID" value="CAD6188283.1"/>
    <property type="molecule type" value="Genomic_DNA"/>
</dbReference>
<evidence type="ECO:0000313" key="2">
    <source>
        <dbReference type="EMBL" id="CAD6188283.1"/>
    </source>
</evidence>
<reference evidence="2" key="1">
    <citation type="submission" date="2020-10" db="EMBL/GenBank/DDBJ databases">
        <authorList>
            <person name="Kikuchi T."/>
        </authorList>
    </citation>
    <scope>NUCLEOTIDE SEQUENCE</scope>
    <source>
        <strain evidence="2">NKZ352</strain>
    </source>
</reference>
<keyword evidence="3" id="KW-1185">Reference proteome</keyword>
<dbReference type="InterPro" id="IPR037238">
    <property type="entry name" value="YbiA-like_sf"/>
</dbReference>
<feature type="compositionally biased region" description="Acidic residues" evidence="1">
    <location>
        <begin position="642"/>
        <end position="657"/>
    </location>
</feature>
<name>A0A8S1GZ86_9PELO</name>
<dbReference type="Gene3D" id="1.10.357.40">
    <property type="entry name" value="YbiA-like"/>
    <property type="match status" value="2"/>
</dbReference>
<feature type="compositionally biased region" description="Basic and acidic residues" evidence="1">
    <location>
        <begin position="592"/>
        <end position="604"/>
    </location>
</feature>
<sequence>MQGGRYRSVEHYAFEKLLNALKIDEKIIEKIQTTVLPIHVGLVACRVLKMLQIDKELILEKTSKMDRWRQSAMKHKIVHNEYLQQLLLSTGDALLIDCAEGDRMWTCRSTEVELQRLLTKPYVSPEKIVEWMSAETEKIPKPLKHLQGNKTGLLLMELRGKLATATQSRIPLISPINTSAMTSIITHNVICFTAESVWHPLYPAEIRPAPDQPLMPSPAHFVAQQAVRYLGMNKEDTDYILSTNSSLECWYRLHEMIESKGRGLEREQSWWMEKRQKAIKDSLQLLLEQHPPLLRALIDTGDSMLVYCSRFSSIEAELSIGMRENDLRSWMWAVEVSSKQLLELCSRPMAFRPAFLGGNRLGLILMELRREFLLRGVFPQSLPELPLSNEAVLGTDSPTENMVVTEPFDVLLPDNYTATWINPLFLLAKSSNNPELISMCTKVKLAPRLVTVDDEKITDIVQSLVYEGKVDEELLNEVALEDLRAVFVKYCTRLRLRKEELEAQHANMQMLASEVHRLQSIRRGLEETQRRENGTSHNSIGPTTSRIAAGRDNERFDYNDLQENFDAPPLRPKPRERGEYKIPNRKRAASPIRDDKKKDRKEPTKPPAPLRVRSPPKKREPSPPKIIEEKKPPKAKRPPVEELSDGEILSTDEEDEN</sequence>
<dbReference type="OrthoDB" id="5915751at2759"/>
<dbReference type="CDD" id="cd15457">
    <property type="entry name" value="NADAR"/>
    <property type="match status" value="1"/>
</dbReference>
<evidence type="ECO:0000313" key="3">
    <source>
        <dbReference type="Proteomes" id="UP000835052"/>
    </source>
</evidence>
<dbReference type="SUPFAM" id="SSF143990">
    <property type="entry name" value="YbiA-like"/>
    <property type="match status" value="2"/>
</dbReference>
<organism evidence="2 3">
    <name type="scientific">Caenorhabditis auriculariae</name>
    <dbReference type="NCBI Taxonomy" id="2777116"/>
    <lineage>
        <taxon>Eukaryota</taxon>
        <taxon>Metazoa</taxon>
        <taxon>Ecdysozoa</taxon>
        <taxon>Nematoda</taxon>
        <taxon>Chromadorea</taxon>
        <taxon>Rhabditida</taxon>
        <taxon>Rhabditina</taxon>
        <taxon>Rhabditomorpha</taxon>
        <taxon>Rhabditoidea</taxon>
        <taxon>Rhabditidae</taxon>
        <taxon>Peloderinae</taxon>
        <taxon>Caenorhabditis</taxon>
    </lineage>
</organism>
<comment type="caution">
    <text evidence="2">The sequence shown here is derived from an EMBL/GenBank/DDBJ whole genome shotgun (WGS) entry which is preliminary data.</text>
</comment>